<evidence type="ECO:0000256" key="1">
    <source>
        <dbReference type="ARBA" id="ARBA00023122"/>
    </source>
</evidence>
<keyword evidence="1 2" id="KW-0129">CBS domain</keyword>
<dbReference type="EMBL" id="VRYY01000657">
    <property type="protein sequence ID" value="MBG3878640.1"/>
    <property type="molecule type" value="Genomic_DNA"/>
</dbReference>
<feature type="domain" description="CBS" evidence="3">
    <location>
        <begin position="98"/>
        <end position="150"/>
    </location>
</feature>
<evidence type="ECO:0000256" key="2">
    <source>
        <dbReference type="PROSITE-ProRule" id="PRU00703"/>
    </source>
</evidence>
<dbReference type="PANTHER" id="PTHR43080:SF26">
    <property type="entry name" value="REGULATORY PROTEIN"/>
    <property type="match status" value="1"/>
</dbReference>
<dbReference type="InterPro" id="IPR046342">
    <property type="entry name" value="CBS_dom_sf"/>
</dbReference>
<organism evidence="4 5">
    <name type="scientific">Nitratidesulfovibrio oxamicus</name>
    <dbReference type="NCBI Taxonomy" id="32016"/>
    <lineage>
        <taxon>Bacteria</taxon>
        <taxon>Pseudomonadati</taxon>
        <taxon>Thermodesulfobacteriota</taxon>
        <taxon>Desulfovibrionia</taxon>
        <taxon>Desulfovibrionales</taxon>
        <taxon>Desulfovibrionaceae</taxon>
        <taxon>Nitratidesulfovibrio</taxon>
    </lineage>
</organism>
<dbReference type="SUPFAM" id="SSF54631">
    <property type="entry name" value="CBS-domain pair"/>
    <property type="match status" value="1"/>
</dbReference>
<dbReference type="Pfam" id="PF00571">
    <property type="entry name" value="CBS"/>
    <property type="match status" value="2"/>
</dbReference>
<dbReference type="SMART" id="SM00116">
    <property type="entry name" value="CBS"/>
    <property type="match status" value="2"/>
</dbReference>
<evidence type="ECO:0000313" key="4">
    <source>
        <dbReference type="EMBL" id="MBG3878640.1"/>
    </source>
</evidence>
<sequence length="150" mass="15866">MLLAKDIMTAAPITVTPETGIAEAARIMIERKFNGLPVVDGKGTLVGVICQSDLIAQHKKLNLPTLFTVLDGFIPLRSMSDLDEEMRKISATNVGQAMTPDPVTVGPETPIDEVASLMVDSKYHTLPVVDAGGLVGVIGKEDVLRTLAGA</sequence>
<dbReference type="CDD" id="cd04586">
    <property type="entry name" value="CBS_pair_BON_assoc"/>
    <property type="match status" value="1"/>
</dbReference>
<accession>A0ABS0J859</accession>
<comment type="caution">
    <text evidence="4">The sequence shown here is derived from an EMBL/GenBank/DDBJ whole genome shotgun (WGS) entry which is preliminary data.</text>
</comment>
<evidence type="ECO:0000259" key="3">
    <source>
        <dbReference type="PROSITE" id="PS51371"/>
    </source>
</evidence>
<feature type="domain" description="CBS" evidence="3">
    <location>
        <begin position="8"/>
        <end position="65"/>
    </location>
</feature>
<dbReference type="Proteomes" id="UP001194469">
    <property type="component" value="Unassembled WGS sequence"/>
</dbReference>
<protein>
    <submittedName>
        <fullName evidence="4">CBS domain-containing protein</fullName>
    </submittedName>
</protein>
<dbReference type="InterPro" id="IPR000644">
    <property type="entry name" value="CBS_dom"/>
</dbReference>
<gene>
    <name evidence="4" type="ORF">FVW20_16915</name>
</gene>
<dbReference type="PROSITE" id="PS51371">
    <property type="entry name" value="CBS"/>
    <property type="match status" value="2"/>
</dbReference>
<dbReference type="InterPro" id="IPR051257">
    <property type="entry name" value="Diverse_CBS-Domain"/>
</dbReference>
<proteinExistence type="predicted"/>
<dbReference type="RefSeq" id="WP_196610509.1">
    <property type="nucleotide sequence ID" value="NZ_VRYY01000657.1"/>
</dbReference>
<dbReference type="Gene3D" id="3.10.580.10">
    <property type="entry name" value="CBS-domain"/>
    <property type="match status" value="1"/>
</dbReference>
<keyword evidence="5" id="KW-1185">Reference proteome</keyword>
<dbReference type="PANTHER" id="PTHR43080">
    <property type="entry name" value="CBS DOMAIN-CONTAINING PROTEIN CBSX3, MITOCHONDRIAL"/>
    <property type="match status" value="1"/>
</dbReference>
<name>A0ABS0J859_9BACT</name>
<reference evidence="4 5" key="1">
    <citation type="submission" date="2019-08" db="EMBL/GenBank/DDBJ databases">
        <authorList>
            <person name="Luo N."/>
        </authorList>
    </citation>
    <scope>NUCLEOTIDE SEQUENCE [LARGE SCALE GENOMIC DNA]</scope>
    <source>
        <strain evidence="4 5">NCIMB 9442</strain>
    </source>
</reference>
<evidence type="ECO:0000313" key="5">
    <source>
        <dbReference type="Proteomes" id="UP001194469"/>
    </source>
</evidence>